<dbReference type="PANTHER" id="PTHR12526">
    <property type="entry name" value="GLYCOSYLTRANSFERASE"/>
    <property type="match status" value="1"/>
</dbReference>
<gene>
    <name evidence="3" type="ORF">SAMN06265380_1011210</name>
</gene>
<keyword evidence="4" id="KW-1185">Reference proteome</keyword>
<dbReference type="PANTHER" id="PTHR12526:SF630">
    <property type="entry name" value="GLYCOSYLTRANSFERASE"/>
    <property type="match status" value="1"/>
</dbReference>
<dbReference type="EMBL" id="FXTE01000001">
    <property type="protein sequence ID" value="SMO50569.1"/>
    <property type="molecule type" value="Genomic_DNA"/>
</dbReference>
<keyword evidence="3" id="KW-0808">Transferase</keyword>
<dbReference type="Pfam" id="PF00534">
    <property type="entry name" value="Glycos_transf_1"/>
    <property type="match status" value="1"/>
</dbReference>
<dbReference type="CDD" id="cd03820">
    <property type="entry name" value="GT4_AmsD-like"/>
    <property type="match status" value="1"/>
</dbReference>
<protein>
    <submittedName>
        <fullName evidence="3">Glycosyltransferase involved in cell wall bisynthesis</fullName>
    </submittedName>
</protein>
<name>A0A521BTT4_9RHOB</name>
<dbReference type="GO" id="GO:0016757">
    <property type="term" value="F:glycosyltransferase activity"/>
    <property type="evidence" value="ECO:0007669"/>
    <property type="project" value="UniProtKB-ARBA"/>
</dbReference>
<dbReference type="SUPFAM" id="SSF53756">
    <property type="entry name" value="UDP-Glycosyltransferase/glycogen phosphorylase"/>
    <property type="match status" value="1"/>
</dbReference>
<dbReference type="InterPro" id="IPR001296">
    <property type="entry name" value="Glyco_trans_1"/>
</dbReference>
<organism evidence="3 4">
    <name type="scientific">Ruegeria faecimaris</name>
    <dbReference type="NCBI Taxonomy" id="686389"/>
    <lineage>
        <taxon>Bacteria</taxon>
        <taxon>Pseudomonadati</taxon>
        <taxon>Pseudomonadota</taxon>
        <taxon>Alphaproteobacteria</taxon>
        <taxon>Rhodobacterales</taxon>
        <taxon>Roseobacteraceae</taxon>
        <taxon>Ruegeria</taxon>
    </lineage>
</organism>
<dbReference type="Proteomes" id="UP000319555">
    <property type="component" value="Unassembled WGS sequence"/>
</dbReference>
<proteinExistence type="predicted"/>
<feature type="domain" description="Glycosyl transferase family 1" evidence="1">
    <location>
        <begin position="203"/>
        <end position="350"/>
    </location>
</feature>
<dbReference type="OrthoDB" id="9790710at2"/>
<accession>A0A521BTT4</accession>
<dbReference type="InterPro" id="IPR028098">
    <property type="entry name" value="Glyco_trans_4-like_N"/>
</dbReference>
<feature type="domain" description="Glycosyltransferase subfamily 4-like N-terminal" evidence="2">
    <location>
        <begin position="37"/>
        <end position="171"/>
    </location>
</feature>
<reference evidence="3 4" key="1">
    <citation type="submission" date="2017-05" db="EMBL/GenBank/DDBJ databases">
        <authorList>
            <person name="Varghese N."/>
            <person name="Submissions S."/>
        </authorList>
    </citation>
    <scope>NUCLEOTIDE SEQUENCE [LARGE SCALE GENOMIC DNA]</scope>
    <source>
        <strain evidence="3 4">DSM 28009</strain>
    </source>
</reference>
<evidence type="ECO:0000259" key="1">
    <source>
        <dbReference type="Pfam" id="PF00534"/>
    </source>
</evidence>
<dbReference type="Pfam" id="PF13579">
    <property type="entry name" value="Glyco_trans_4_4"/>
    <property type="match status" value="1"/>
</dbReference>
<dbReference type="RefSeq" id="WP_142634973.1">
    <property type="nucleotide sequence ID" value="NZ_FXTE01000001.1"/>
</dbReference>
<dbReference type="Gene3D" id="3.40.50.2000">
    <property type="entry name" value="Glycogen Phosphorylase B"/>
    <property type="match status" value="2"/>
</dbReference>
<sequence>MHNSCSNAGPNLPSIDGMFFRYLVLRVLFVQAGFGPGGAEKVIAMLSGHFARRGCAVHVTGFQMPTDGPYFPMHLNVELSVAEKVTGQASRIAHIRSVIKKFRPDVVISFLTKVNVQTLLASVGTGIPVIISERNNPLRQDAHPLWAPLQGIAGIKAAKVVGLTHRGLADLPFTLRKKGMVIPNPILPFERVESSGTRRGVQLVAVGRLVRQKGFDMLLQAMQRIHSQAPDTRLIIYGEGSERENLQKLRDDLGLQSVARLPGNTIEVGEWAQRADILVATSRFEGFHNVVAEAAVSGIPVVSFDCDYGPSEFIQNGRNGYLVPVNDVSGLEQAVLKLIHEPDLRAQMSKVSPTLKADLSPDQVFAQWDTLIRDVTS</sequence>
<evidence type="ECO:0000313" key="3">
    <source>
        <dbReference type="EMBL" id="SMO50569.1"/>
    </source>
</evidence>
<evidence type="ECO:0000313" key="4">
    <source>
        <dbReference type="Proteomes" id="UP000319555"/>
    </source>
</evidence>
<evidence type="ECO:0000259" key="2">
    <source>
        <dbReference type="Pfam" id="PF13579"/>
    </source>
</evidence>
<dbReference type="AlphaFoldDB" id="A0A521BTT4"/>